<comment type="function">
    <text evidence="13 14">May play the central regulatory role in sporulation. It may be an element of the effector pathway responsible for the activation of sporulation genes in response to nutritional stress. Spo0A may act in concert with spo0H (a sigma factor) to control the expression of some genes that are critical to the sporulation process.</text>
</comment>
<feature type="binding site" evidence="15">
    <location>
        <position position="26"/>
    </location>
    <ligand>
        <name>Ca(2+)</name>
        <dbReference type="ChEBI" id="CHEBI:29108"/>
    </ligand>
</feature>
<keyword evidence="10 14" id="KW-0238">DNA-binding</keyword>
<protein>
    <recommendedName>
        <fullName evidence="2 14">Stage 0 sporulation protein A homolog</fullName>
    </recommendedName>
</protein>
<keyword evidence="6 14" id="KW-0106">Calcium</keyword>
<dbReference type="Gene3D" id="1.10.10.10">
    <property type="entry name" value="Winged helix-like DNA-binding domain superfamily/Winged helix DNA-binding domain"/>
    <property type="match status" value="1"/>
</dbReference>
<feature type="modified residue" description="4-aspartylphosphate" evidence="16">
    <location>
        <position position="71"/>
    </location>
</feature>
<dbReference type="InterPro" id="IPR016032">
    <property type="entry name" value="Sig_transdc_resp-reg_C-effctor"/>
</dbReference>
<dbReference type="InterPro" id="IPR036388">
    <property type="entry name" value="WH-like_DNA-bd_sf"/>
</dbReference>
<dbReference type="GO" id="GO:0000976">
    <property type="term" value="F:transcription cis-regulatory region binding"/>
    <property type="evidence" value="ECO:0007669"/>
    <property type="project" value="TreeGrafter"/>
</dbReference>
<dbReference type="InterPro" id="IPR014879">
    <property type="entry name" value="Spo0A_C"/>
</dbReference>
<evidence type="ECO:0000259" key="17">
    <source>
        <dbReference type="PROSITE" id="PS50110"/>
    </source>
</evidence>
<name>A0A926D3I9_9FIRM</name>
<comment type="caution">
    <text evidence="18">The sequence shown here is derived from an EMBL/GenBank/DDBJ whole genome shotgun (WGS) entry which is preliminary data.</text>
</comment>
<dbReference type="PROSITE" id="PS50110">
    <property type="entry name" value="RESPONSE_REGULATORY"/>
    <property type="match status" value="1"/>
</dbReference>
<evidence type="ECO:0000256" key="3">
    <source>
        <dbReference type="ARBA" id="ARBA00022490"/>
    </source>
</evidence>
<dbReference type="SUPFAM" id="SSF46894">
    <property type="entry name" value="C-terminal effector domain of the bipartite response regulators"/>
    <property type="match status" value="1"/>
</dbReference>
<evidence type="ECO:0000256" key="8">
    <source>
        <dbReference type="ARBA" id="ARBA00023012"/>
    </source>
</evidence>
<dbReference type="InterPro" id="IPR012052">
    <property type="entry name" value="Spore_0_A"/>
</dbReference>
<dbReference type="GO" id="GO:0005829">
    <property type="term" value="C:cytosol"/>
    <property type="evidence" value="ECO:0007669"/>
    <property type="project" value="TreeGrafter"/>
</dbReference>
<dbReference type="AlphaFoldDB" id="A0A926D3I9"/>
<evidence type="ECO:0000313" key="18">
    <source>
        <dbReference type="EMBL" id="MBC8531715.1"/>
    </source>
</evidence>
<keyword evidence="14 15" id="KW-0479">Metal-binding</keyword>
<keyword evidence="4 14" id="KW-0678">Repressor</keyword>
<evidence type="ECO:0000256" key="6">
    <source>
        <dbReference type="ARBA" id="ARBA00022837"/>
    </source>
</evidence>
<dbReference type="GO" id="GO:0030435">
    <property type="term" value="P:sporulation resulting in formation of a cellular spore"/>
    <property type="evidence" value="ECO:0007669"/>
    <property type="project" value="UniProtKB-UniRule"/>
</dbReference>
<evidence type="ECO:0000256" key="11">
    <source>
        <dbReference type="ARBA" id="ARBA00023159"/>
    </source>
</evidence>
<keyword evidence="12 14" id="KW-0804">Transcription</keyword>
<dbReference type="SUPFAM" id="SSF52172">
    <property type="entry name" value="CheY-like"/>
    <property type="match status" value="1"/>
</dbReference>
<evidence type="ECO:0000256" key="4">
    <source>
        <dbReference type="ARBA" id="ARBA00022491"/>
    </source>
</evidence>
<evidence type="ECO:0000256" key="9">
    <source>
        <dbReference type="ARBA" id="ARBA00023015"/>
    </source>
</evidence>
<dbReference type="InterPro" id="IPR001789">
    <property type="entry name" value="Sig_transdc_resp-reg_receiver"/>
</dbReference>
<comment type="cofactor">
    <cofactor evidence="14 15">
        <name>Ca(2+)</name>
        <dbReference type="ChEBI" id="CHEBI:29108"/>
    </cofactor>
    <text evidence="14 15">Binds 1 Ca(2+) ion per subunit.</text>
</comment>
<evidence type="ECO:0000256" key="5">
    <source>
        <dbReference type="ARBA" id="ARBA00022553"/>
    </source>
</evidence>
<dbReference type="NCBIfam" id="TIGR02875">
    <property type="entry name" value="spore_0_A"/>
    <property type="match status" value="1"/>
</dbReference>
<dbReference type="Pfam" id="PF08769">
    <property type="entry name" value="Spo0A_C"/>
    <property type="match status" value="1"/>
</dbReference>
<dbReference type="PANTHER" id="PTHR48111">
    <property type="entry name" value="REGULATOR OF RPOS"/>
    <property type="match status" value="1"/>
</dbReference>
<dbReference type="Proteomes" id="UP000623172">
    <property type="component" value="Unassembled WGS sequence"/>
</dbReference>
<dbReference type="GO" id="GO:0051606">
    <property type="term" value="P:detection of stimulus"/>
    <property type="evidence" value="ECO:0007669"/>
    <property type="project" value="UniProtKB-UniRule"/>
</dbReference>
<feature type="domain" description="Response regulatory" evidence="17">
    <location>
        <begin position="20"/>
        <end position="137"/>
    </location>
</feature>
<feature type="binding site" evidence="15">
    <location>
        <position position="71"/>
    </location>
    <ligand>
        <name>Ca(2+)</name>
        <dbReference type="ChEBI" id="CHEBI:29108"/>
    </ligand>
</feature>
<dbReference type="InterPro" id="IPR011006">
    <property type="entry name" value="CheY-like_superfamily"/>
</dbReference>
<evidence type="ECO:0000256" key="14">
    <source>
        <dbReference type="PIRNR" id="PIRNR002937"/>
    </source>
</evidence>
<evidence type="ECO:0000256" key="2">
    <source>
        <dbReference type="ARBA" id="ARBA00018672"/>
    </source>
</evidence>
<keyword evidence="9 14" id="KW-0805">Transcription regulation</keyword>
<keyword evidence="19" id="KW-1185">Reference proteome</keyword>
<dbReference type="GO" id="GO:0000156">
    <property type="term" value="F:phosphorelay response regulator activity"/>
    <property type="evidence" value="ECO:0007669"/>
    <property type="project" value="TreeGrafter"/>
</dbReference>
<keyword evidence="11 14" id="KW-0010">Activator</keyword>
<dbReference type="GO" id="GO:0042173">
    <property type="term" value="P:regulation of sporulation resulting in formation of a cellular spore"/>
    <property type="evidence" value="ECO:0007669"/>
    <property type="project" value="InterPro"/>
</dbReference>
<dbReference type="GO" id="GO:0003700">
    <property type="term" value="F:DNA-binding transcription factor activity"/>
    <property type="evidence" value="ECO:0007669"/>
    <property type="project" value="InterPro"/>
</dbReference>
<keyword evidence="8 14" id="KW-0902">Two-component regulatory system</keyword>
<dbReference type="GO" id="GO:0032993">
    <property type="term" value="C:protein-DNA complex"/>
    <property type="evidence" value="ECO:0007669"/>
    <property type="project" value="TreeGrafter"/>
</dbReference>
<keyword evidence="3 14" id="KW-0963">Cytoplasm</keyword>
<proteinExistence type="predicted"/>
<evidence type="ECO:0000256" key="13">
    <source>
        <dbReference type="ARBA" id="ARBA00024867"/>
    </source>
</evidence>
<dbReference type="GO" id="GO:0005509">
    <property type="term" value="F:calcium ion binding"/>
    <property type="evidence" value="ECO:0007669"/>
    <property type="project" value="UniProtKB-UniRule"/>
</dbReference>
<dbReference type="InterPro" id="IPR039420">
    <property type="entry name" value="WalR-like"/>
</dbReference>
<organism evidence="18 19">
    <name type="scientific">Gehongia tenuis</name>
    <dbReference type="NCBI Taxonomy" id="2763655"/>
    <lineage>
        <taxon>Bacteria</taxon>
        <taxon>Bacillati</taxon>
        <taxon>Bacillota</taxon>
        <taxon>Clostridia</taxon>
        <taxon>Christensenellales</taxon>
        <taxon>Christensenellaceae</taxon>
        <taxon>Gehongia</taxon>
    </lineage>
</organism>
<dbReference type="Pfam" id="PF00072">
    <property type="entry name" value="Response_reg"/>
    <property type="match status" value="1"/>
</dbReference>
<accession>A0A926D3I9</accession>
<dbReference type="EMBL" id="JACRSR010000002">
    <property type="protein sequence ID" value="MBC8531715.1"/>
    <property type="molecule type" value="Genomic_DNA"/>
</dbReference>
<evidence type="ECO:0000256" key="7">
    <source>
        <dbReference type="ARBA" id="ARBA00022969"/>
    </source>
</evidence>
<evidence type="ECO:0000256" key="16">
    <source>
        <dbReference type="PROSITE-ProRule" id="PRU00169"/>
    </source>
</evidence>
<keyword evidence="7 14" id="KW-0749">Sporulation</keyword>
<dbReference type="Gene3D" id="3.40.50.2300">
    <property type="match status" value="1"/>
</dbReference>
<evidence type="ECO:0000256" key="12">
    <source>
        <dbReference type="ARBA" id="ARBA00023163"/>
    </source>
</evidence>
<dbReference type="PIRSF" id="PIRSF002937">
    <property type="entry name" value="Res_reg_Spo0A"/>
    <property type="match status" value="1"/>
</dbReference>
<reference evidence="18" key="1">
    <citation type="submission" date="2020-08" db="EMBL/GenBank/DDBJ databases">
        <title>Genome public.</title>
        <authorList>
            <person name="Liu C."/>
            <person name="Sun Q."/>
        </authorList>
    </citation>
    <scope>NUCLEOTIDE SEQUENCE</scope>
    <source>
        <strain evidence="18">NSJ-53</strain>
    </source>
</reference>
<evidence type="ECO:0000313" key="19">
    <source>
        <dbReference type="Proteomes" id="UP000623172"/>
    </source>
</evidence>
<evidence type="ECO:0000256" key="1">
    <source>
        <dbReference type="ARBA" id="ARBA00004496"/>
    </source>
</evidence>
<dbReference type="PANTHER" id="PTHR48111:SF1">
    <property type="entry name" value="TWO-COMPONENT RESPONSE REGULATOR ORR33"/>
    <property type="match status" value="1"/>
</dbReference>
<comment type="subcellular location">
    <subcellularLocation>
        <location evidence="1 14">Cytoplasm</location>
    </subcellularLocation>
</comment>
<sequence>MQYKIQTQFEKEDSRVEKVKVVVVDDNREIRGIIKQYLDSQNDVEVVGVAGDGMQALELLNQVEADVMVLDIIMPELDGFGVLERMSSCTGKRPDVIMLTALGQEDLVRKAINLGAKYYMVKPLDLGVLTQRVVELGRMKNQTVLSVPPIAAAAPQPARSLEEKITSIFLTIGIPAHIKGYHYLRYAVKLAVENNDIISRITKELYPSIAKHFDTTPSKVERAIRHAIEVAWNRGKIENINQLFGFHVYTKSDKPTNGEFIALVADKLIMEKSA</sequence>
<evidence type="ECO:0000256" key="10">
    <source>
        <dbReference type="ARBA" id="ARBA00023125"/>
    </source>
</evidence>
<gene>
    <name evidence="18" type="primary">spo0A</name>
    <name evidence="18" type="ORF">H8696_07620</name>
</gene>
<keyword evidence="5 16" id="KW-0597">Phosphoprotein</keyword>
<evidence type="ECO:0000256" key="15">
    <source>
        <dbReference type="PIRSR" id="PIRSR002937-1"/>
    </source>
</evidence>
<feature type="binding site" evidence="15">
    <location>
        <position position="25"/>
    </location>
    <ligand>
        <name>Ca(2+)</name>
        <dbReference type="ChEBI" id="CHEBI:29108"/>
    </ligand>
</feature>
<dbReference type="SMART" id="SM00448">
    <property type="entry name" value="REC"/>
    <property type="match status" value="1"/>
</dbReference>